<organism evidence="1 2">
    <name type="scientific">Nocardia puris</name>
    <dbReference type="NCBI Taxonomy" id="208602"/>
    <lineage>
        <taxon>Bacteria</taxon>
        <taxon>Bacillati</taxon>
        <taxon>Actinomycetota</taxon>
        <taxon>Actinomycetes</taxon>
        <taxon>Mycobacteriales</taxon>
        <taxon>Nocardiaceae</taxon>
        <taxon>Nocardia</taxon>
    </lineage>
</organism>
<accession>A0A366CVI0</accession>
<protein>
    <submittedName>
        <fullName evidence="1">Uncharacterized protein</fullName>
    </submittedName>
</protein>
<dbReference type="OrthoDB" id="4555908at2"/>
<gene>
    <name evidence="1" type="ORF">DFR74_12718</name>
</gene>
<comment type="caution">
    <text evidence="1">The sequence shown here is derived from an EMBL/GenBank/DDBJ whole genome shotgun (WGS) entry which is preliminary data.</text>
</comment>
<evidence type="ECO:0000313" key="2">
    <source>
        <dbReference type="Proteomes" id="UP000252586"/>
    </source>
</evidence>
<dbReference type="EMBL" id="QNRE01000027">
    <property type="protein sequence ID" value="RBO80129.1"/>
    <property type="molecule type" value="Genomic_DNA"/>
</dbReference>
<dbReference type="Proteomes" id="UP000252586">
    <property type="component" value="Unassembled WGS sequence"/>
</dbReference>
<dbReference type="Gene3D" id="2.60.120.380">
    <property type="match status" value="1"/>
</dbReference>
<name>A0A366CVI0_9NOCA</name>
<reference evidence="1 2" key="1">
    <citation type="submission" date="2018-06" db="EMBL/GenBank/DDBJ databases">
        <title>Genomic Encyclopedia of Type Strains, Phase IV (KMG-IV): sequencing the most valuable type-strain genomes for metagenomic binning, comparative biology and taxonomic classification.</title>
        <authorList>
            <person name="Goeker M."/>
        </authorList>
    </citation>
    <scope>NUCLEOTIDE SEQUENCE [LARGE SCALE GENOMIC DNA]</scope>
    <source>
        <strain evidence="1 2">DSM 44599</strain>
    </source>
</reference>
<dbReference type="AlphaFoldDB" id="A0A366CVI0"/>
<sequence>MARILRSARGVLVALVVFGTVAAVFAATARAGSYSQIRFAPGTNAATVDGAVVRGDLDVYLVEAGAGQTVTVRVESVEDNAVINFATGNGYLLLEEQRWGQVVLPADDNYSLVVMPTRGNATYSVHIQID</sequence>
<evidence type="ECO:0000313" key="1">
    <source>
        <dbReference type="EMBL" id="RBO80129.1"/>
    </source>
</evidence>
<proteinExistence type="predicted"/>
<dbReference type="RefSeq" id="WP_147266027.1">
    <property type="nucleotide sequence ID" value="NZ_CP107943.1"/>
</dbReference>
<keyword evidence="2" id="KW-1185">Reference proteome</keyword>